<evidence type="ECO:0000313" key="2">
    <source>
        <dbReference type="EMBL" id="SFF29850.1"/>
    </source>
</evidence>
<keyword evidence="1" id="KW-0472">Membrane</keyword>
<accession>A0A1I2HKN5</accession>
<dbReference type="Proteomes" id="UP000198596">
    <property type="component" value="Unassembled WGS sequence"/>
</dbReference>
<sequence>MCLFYRKLYLIENYSLRMIYAKFMKLFKIVFFSLMIFVLGIFNAFAANHAPPSPTGRRRPPPPPGLPIDENILTLMLVALVLGIYIIYRFKLKQKTPI</sequence>
<dbReference type="EMBL" id="FONQ01000014">
    <property type="protein sequence ID" value="SFF29850.1"/>
    <property type="molecule type" value="Genomic_DNA"/>
</dbReference>
<feature type="transmembrane region" description="Helical" evidence="1">
    <location>
        <begin position="71"/>
        <end position="88"/>
    </location>
</feature>
<evidence type="ECO:0000313" key="3">
    <source>
        <dbReference type="Proteomes" id="UP000198596"/>
    </source>
</evidence>
<proteinExistence type="predicted"/>
<name>A0A1I2HKN5_9FLAO</name>
<feature type="transmembrane region" description="Helical" evidence="1">
    <location>
        <begin position="26"/>
        <end position="51"/>
    </location>
</feature>
<keyword evidence="1" id="KW-1133">Transmembrane helix</keyword>
<keyword evidence="3" id="KW-1185">Reference proteome</keyword>
<dbReference type="AlphaFoldDB" id="A0A1I2HKN5"/>
<evidence type="ECO:0000256" key="1">
    <source>
        <dbReference type="SAM" id="Phobius"/>
    </source>
</evidence>
<organism evidence="2 3">
    <name type="scientific">Flavobacterium xueshanense</name>
    <dbReference type="NCBI Taxonomy" id="935223"/>
    <lineage>
        <taxon>Bacteria</taxon>
        <taxon>Pseudomonadati</taxon>
        <taxon>Bacteroidota</taxon>
        <taxon>Flavobacteriia</taxon>
        <taxon>Flavobacteriales</taxon>
        <taxon>Flavobacteriaceae</taxon>
        <taxon>Flavobacterium</taxon>
    </lineage>
</organism>
<gene>
    <name evidence="2" type="ORF">SAMN04488131_11449</name>
</gene>
<protein>
    <submittedName>
        <fullName evidence="2">Uncharacterized protein</fullName>
    </submittedName>
</protein>
<keyword evidence="1" id="KW-0812">Transmembrane</keyword>
<reference evidence="3" key="1">
    <citation type="submission" date="2016-10" db="EMBL/GenBank/DDBJ databases">
        <authorList>
            <person name="Varghese N."/>
            <person name="Submissions S."/>
        </authorList>
    </citation>
    <scope>NUCLEOTIDE SEQUENCE [LARGE SCALE GENOMIC DNA]</scope>
    <source>
        <strain evidence="3">CGMCC 1.9227</strain>
    </source>
</reference>